<reference evidence="2" key="1">
    <citation type="submission" date="2019-10" db="EMBL/GenBank/DDBJ databases">
        <authorList>
            <person name="Zhang R."/>
            <person name="Pan Y."/>
            <person name="Wang J."/>
            <person name="Ma R."/>
            <person name="Yu S."/>
        </authorList>
    </citation>
    <scope>NUCLEOTIDE SEQUENCE</scope>
    <source>
        <strain evidence="2">LA-IB0</strain>
        <tissue evidence="2">Leaf</tissue>
    </source>
</reference>
<accession>A0AAV6XHL1</accession>
<dbReference type="InterPro" id="IPR004332">
    <property type="entry name" value="Transposase_MuDR"/>
</dbReference>
<dbReference type="Pfam" id="PF03108">
    <property type="entry name" value="DBD_Tnp_Mut"/>
    <property type="match status" value="1"/>
</dbReference>
<evidence type="ECO:0000313" key="3">
    <source>
        <dbReference type="Proteomes" id="UP000826271"/>
    </source>
</evidence>
<evidence type="ECO:0000313" key="2">
    <source>
        <dbReference type="EMBL" id="KAG8382511.1"/>
    </source>
</evidence>
<comment type="caution">
    <text evidence="2">The sequence shown here is derived from an EMBL/GenBank/DDBJ whole genome shotgun (WGS) entry which is preliminary data.</text>
</comment>
<keyword evidence="3" id="KW-1185">Reference proteome</keyword>
<dbReference type="EMBL" id="WHWC01000005">
    <property type="protein sequence ID" value="KAG8382511.1"/>
    <property type="molecule type" value="Genomic_DNA"/>
</dbReference>
<gene>
    <name evidence="2" type="ORF">BUALT_Bualt05G0084900</name>
</gene>
<evidence type="ECO:0000259" key="1">
    <source>
        <dbReference type="Pfam" id="PF03108"/>
    </source>
</evidence>
<organism evidence="2 3">
    <name type="scientific">Buddleja alternifolia</name>
    <dbReference type="NCBI Taxonomy" id="168488"/>
    <lineage>
        <taxon>Eukaryota</taxon>
        <taxon>Viridiplantae</taxon>
        <taxon>Streptophyta</taxon>
        <taxon>Embryophyta</taxon>
        <taxon>Tracheophyta</taxon>
        <taxon>Spermatophyta</taxon>
        <taxon>Magnoliopsida</taxon>
        <taxon>eudicotyledons</taxon>
        <taxon>Gunneridae</taxon>
        <taxon>Pentapetalae</taxon>
        <taxon>asterids</taxon>
        <taxon>lamiids</taxon>
        <taxon>Lamiales</taxon>
        <taxon>Scrophulariaceae</taxon>
        <taxon>Buddlejeae</taxon>
        <taxon>Buddleja</taxon>
    </lineage>
</organism>
<protein>
    <recommendedName>
        <fullName evidence="1">Transposase MuDR plant domain-containing protein</fullName>
    </recommendedName>
</protein>
<feature type="domain" description="Transposase MuDR plant" evidence="1">
    <location>
        <begin position="144"/>
        <end position="210"/>
    </location>
</feature>
<name>A0AAV6XHL1_9LAMI</name>
<dbReference type="Proteomes" id="UP000826271">
    <property type="component" value="Unassembled WGS sequence"/>
</dbReference>
<sequence>MASKHITILCYWNGMITYGSHGLGYEGASPKPVRISNRAKFSELVDKMYAITGFNRLLFEVKITCRFVRENTEINNSLRDEDDDEDTREGIIEEDACDITDQEEHMTYEEAAAPEFTKINLVSNVVVDVLAPSQKNTPQSGDDVELYAGQRFNTKDELQNAVKSYSIRVHQQYVVTNSSPNFWVLKCKQAPQCPWRLRASIRHGTSFFEIKKYSGPHTCVSPIINRDHVQLDSSFIANQIKALVKAQILITLLAIQAEISDKFNYDISKKKAWQAKQKAIVELFGDWLESYKLLPRYMDVLQRENPGWTEPQAYHRFCIRHLANNFNSHFHDKILKNLLWCVANENQVRKFKRRMETIRRINPEALKWLEDIPVQKWALAHDGGHRWDNDNKLIRSFQ</sequence>
<dbReference type="PANTHER" id="PTHR31973:SF195">
    <property type="entry name" value="MUDR FAMILY TRANSPOSASE"/>
    <property type="match status" value="1"/>
</dbReference>
<dbReference type="PANTHER" id="PTHR31973">
    <property type="entry name" value="POLYPROTEIN, PUTATIVE-RELATED"/>
    <property type="match status" value="1"/>
</dbReference>
<proteinExistence type="predicted"/>
<dbReference type="AlphaFoldDB" id="A0AAV6XHL1"/>